<evidence type="ECO:0000256" key="6">
    <source>
        <dbReference type="ARBA" id="ARBA00023136"/>
    </source>
</evidence>
<dbReference type="PROSITE" id="PS50111">
    <property type="entry name" value="CHEMOTAXIS_TRANSDUC_2"/>
    <property type="match status" value="1"/>
</dbReference>
<dbReference type="PROSITE" id="PS50046">
    <property type="entry name" value="PHYTOCHROME_2"/>
    <property type="match status" value="2"/>
</dbReference>
<dbReference type="InterPro" id="IPR016132">
    <property type="entry name" value="Phyto_chromo_attachment"/>
</dbReference>
<dbReference type="GO" id="GO:0005886">
    <property type="term" value="C:plasma membrane"/>
    <property type="evidence" value="ECO:0007669"/>
    <property type="project" value="UniProtKB-SubCell"/>
</dbReference>
<dbReference type="SMART" id="SM00065">
    <property type="entry name" value="GAF"/>
    <property type="match status" value="2"/>
</dbReference>
<dbReference type="InterPro" id="IPR029151">
    <property type="entry name" value="Sensor-like_sf"/>
</dbReference>
<dbReference type="SUPFAM" id="SSF55781">
    <property type="entry name" value="GAF domain-like"/>
    <property type="match status" value="2"/>
</dbReference>
<keyword evidence="7 9" id="KW-0807">Transducer</keyword>
<comment type="similarity">
    <text evidence="8">Belongs to the methyl-accepting chemotaxis (MCP) protein family.</text>
</comment>
<dbReference type="Proteomes" id="UP000176944">
    <property type="component" value="Chromosome"/>
</dbReference>
<dbReference type="Pfam" id="PF02743">
    <property type="entry name" value="dCache_1"/>
    <property type="match status" value="1"/>
</dbReference>
<evidence type="ECO:0000256" key="5">
    <source>
        <dbReference type="ARBA" id="ARBA00022989"/>
    </source>
</evidence>
<evidence type="ECO:0000256" key="8">
    <source>
        <dbReference type="ARBA" id="ARBA00029447"/>
    </source>
</evidence>
<protein>
    <submittedName>
        <fullName evidence="15">Methyl-accepting chemotaxis protein</fullName>
    </submittedName>
</protein>
<dbReference type="Pfam" id="PF01590">
    <property type="entry name" value="GAF"/>
    <property type="match status" value="2"/>
</dbReference>
<dbReference type="Gene3D" id="3.30.450.40">
    <property type="match status" value="2"/>
</dbReference>
<feature type="domain" description="HAMP" evidence="14">
    <location>
        <begin position="384"/>
        <end position="436"/>
    </location>
</feature>
<evidence type="ECO:0000256" key="3">
    <source>
        <dbReference type="ARBA" id="ARBA00022500"/>
    </source>
</evidence>
<dbReference type="Pfam" id="PF00015">
    <property type="entry name" value="MCPsignal"/>
    <property type="match status" value="1"/>
</dbReference>
<feature type="domain" description="Phytochrome chromophore attachment site" evidence="12">
    <location>
        <begin position="632"/>
        <end position="768"/>
    </location>
</feature>
<dbReference type="SUPFAM" id="SSF58104">
    <property type="entry name" value="Methyl-accepting chemotaxis protein (MCP) signaling domain"/>
    <property type="match status" value="1"/>
</dbReference>
<dbReference type="Gene3D" id="6.10.340.10">
    <property type="match status" value="1"/>
</dbReference>
<dbReference type="GO" id="GO:0007165">
    <property type="term" value="P:signal transduction"/>
    <property type="evidence" value="ECO:0007669"/>
    <property type="project" value="UniProtKB-KW"/>
</dbReference>
<dbReference type="CDD" id="cd11386">
    <property type="entry name" value="MCP_signal"/>
    <property type="match status" value="1"/>
</dbReference>
<keyword evidence="6 11" id="KW-0472">Membrane</keyword>
<feature type="domain" description="Methyl-accepting transducer" evidence="13">
    <location>
        <begin position="857"/>
        <end position="1093"/>
    </location>
</feature>
<evidence type="ECO:0000256" key="9">
    <source>
        <dbReference type="PROSITE-ProRule" id="PRU00284"/>
    </source>
</evidence>
<dbReference type="InterPro" id="IPR029016">
    <property type="entry name" value="GAF-like_dom_sf"/>
</dbReference>
<dbReference type="PROSITE" id="PS50885">
    <property type="entry name" value="HAMP"/>
    <property type="match status" value="2"/>
</dbReference>
<feature type="region of interest" description="Disordered" evidence="10">
    <location>
        <begin position="45"/>
        <end position="71"/>
    </location>
</feature>
<evidence type="ECO:0000256" key="10">
    <source>
        <dbReference type="SAM" id="MobiDB-lite"/>
    </source>
</evidence>
<keyword evidence="5 11" id="KW-1133">Transmembrane helix</keyword>
<evidence type="ECO:0000259" key="12">
    <source>
        <dbReference type="PROSITE" id="PS50046"/>
    </source>
</evidence>
<reference evidence="16" key="1">
    <citation type="submission" date="2016-10" db="EMBL/GenBank/DDBJ databases">
        <title>Comparative genomics uncovers the prolific and rare metabolic potential of the cyanobacterial genus Moorea.</title>
        <authorList>
            <person name="Leao T."/>
            <person name="Castelao G."/>
            <person name="Korobeynikov A."/>
            <person name="Monroe E.A."/>
            <person name="Podell S."/>
            <person name="Glukhov E."/>
            <person name="Allen E."/>
            <person name="Gerwick W.H."/>
            <person name="Gerwick L."/>
        </authorList>
    </citation>
    <scope>NUCLEOTIDE SEQUENCE [LARGE SCALE GENOMIC DNA]</scope>
    <source>
        <strain evidence="16">JHB</strain>
    </source>
</reference>
<dbReference type="SUPFAM" id="SSF158472">
    <property type="entry name" value="HAMP domain-like"/>
    <property type="match status" value="1"/>
</dbReference>
<organism evidence="15 16">
    <name type="scientific">Moorena producens (strain JHB)</name>
    <dbReference type="NCBI Taxonomy" id="1454205"/>
    <lineage>
        <taxon>Bacteria</taxon>
        <taxon>Bacillati</taxon>
        <taxon>Cyanobacteriota</taxon>
        <taxon>Cyanophyceae</taxon>
        <taxon>Coleofasciculales</taxon>
        <taxon>Coleofasciculaceae</taxon>
        <taxon>Moorena</taxon>
    </lineage>
</organism>
<name>A0A1D9FY07_MOOP1</name>
<dbReference type="InterPro" id="IPR003660">
    <property type="entry name" value="HAMP_dom"/>
</dbReference>
<evidence type="ECO:0000256" key="1">
    <source>
        <dbReference type="ARBA" id="ARBA00004651"/>
    </source>
</evidence>
<dbReference type="SUPFAM" id="SSF103190">
    <property type="entry name" value="Sensory domain-like"/>
    <property type="match status" value="1"/>
</dbReference>
<evidence type="ECO:0000259" key="13">
    <source>
        <dbReference type="PROSITE" id="PS50111"/>
    </source>
</evidence>
<gene>
    <name evidence="15" type="ORF">BJP36_09710</name>
</gene>
<dbReference type="InterPro" id="IPR003018">
    <property type="entry name" value="GAF"/>
</dbReference>
<evidence type="ECO:0000256" key="4">
    <source>
        <dbReference type="ARBA" id="ARBA00022692"/>
    </source>
</evidence>
<dbReference type="SMART" id="SM00283">
    <property type="entry name" value="MA"/>
    <property type="match status" value="1"/>
</dbReference>
<feature type="transmembrane region" description="Helical" evidence="11">
    <location>
        <begin position="83"/>
        <end position="103"/>
    </location>
</feature>
<evidence type="ECO:0000256" key="11">
    <source>
        <dbReference type="SAM" id="Phobius"/>
    </source>
</evidence>
<accession>A0A1D9FY07</accession>
<dbReference type="CDD" id="cd06225">
    <property type="entry name" value="HAMP"/>
    <property type="match status" value="2"/>
</dbReference>
<dbReference type="InterPro" id="IPR033479">
    <property type="entry name" value="dCache_1"/>
</dbReference>
<dbReference type="Gene3D" id="1.10.287.950">
    <property type="entry name" value="Methyl-accepting chemotaxis protein"/>
    <property type="match status" value="1"/>
</dbReference>
<sequence>MVKQFDKSIYNNEINKDLTSQGVTKDRYRHHAELDSVINVTRTDATQNSDQDGVELIGSTEPPSTSKSSGGLKLSLKTKVTSLFITLGTIPVLLIGSIAYNLANQSITQEISQNNIARVVSLEDNLKGFIQDRYADIRFLATLPVFTNSSQQQTTSLSERQALLLNRYQDIYQVYDSIAVFDLTGKVIAKSNQTPVDNPSSRSYFEQVIKTKQPAISQPIHSDASGQLSLYLAAPVLDQNTKKLVAVIQSRMPIQYLQDSINLMGSDREELYLINTTNGKIFLSNQSNIVNQPLTKVFPDAKELQTADKPDTLVTSDRVKKHQDLLAYTPFRKINDLPNLPWVAVMATPDAIAFLPQRQLLLTLTLGTFLTTLLVAAVAVYLANRLTSPLLAATNAVKALGEGQLDTRLELAGTDELAVLGSNINRMASQLQTLVANQQASLDKARLFADLVTHAAKPDQKAHAFDLLVNAAKEKLAADRVVIYCFDPGYRGTIVAEAVDSRWPKAIANEITDACIPRKLLEAYRKGRVVPTSDVQAEKYSSGHMQLLNRLQVKANLVVPIVGVDNLIGLLVAHQCSRTRVWRTDEIDFIQELATHLGLALSSASLATVKTAEADRAGQVIEITSRIRKSFTVEEIYQSAISGIREALKTDRVLVYLFDENWQGTIVAESVGHGWPKSLGAEIADPCFAHQYVEKYQQGRVSALDNIYQADLSECYLGQLEPFKVKANLVAPILGEDKLLGLLVAHQCSGTRHWQESDINFFRQMAIQLGFALEQAKLVDQLKQARIAAEVVSQEQQQQREALQLQLLELVNKVEGAAQGDLTVRAEILSGEIGTVADFFNAVIESLRRIVTQVKTAATEVHQSVGENAGAIHQLSEAALQQTQEITHTLDSVAQMAGSIQEVAFNARQAAAVAHTAANTAQSGTHAIERSVASILILRDTIAETAKKVKRLGESSQQISQVVAFINQIALQTNLLSINAGIEAARAGEDGQGFAVVAEEVGELAARAATATKEIEQIVDNIQQGTSEVVEAMELGTTQVVEGTYLVQEAKDSFRQILNVSTQIDQFIQSIFQATVSQAETSSAVTNVMKDIAQISERTYQSTEHISHSLQDTVSIAEELQTSVGKFKVDQNYDH</sequence>
<keyword evidence="4 11" id="KW-0812">Transmembrane</keyword>
<dbReference type="FunFam" id="1.10.287.950:FF:000001">
    <property type="entry name" value="Methyl-accepting chemotaxis sensory transducer"/>
    <property type="match status" value="1"/>
</dbReference>
<feature type="transmembrane region" description="Helical" evidence="11">
    <location>
        <begin position="360"/>
        <end position="383"/>
    </location>
</feature>
<evidence type="ECO:0000256" key="7">
    <source>
        <dbReference type="ARBA" id="ARBA00023224"/>
    </source>
</evidence>
<feature type="domain" description="HAMP" evidence="14">
    <location>
        <begin position="801"/>
        <end position="852"/>
    </location>
</feature>
<dbReference type="Pfam" id="PF00672">
    <property type="entry name" value="HAMP"/>
    <property type="match status" value="1"/>
</dbReference>
<evidence type="ECO:0000313" key="16">
    <source>
        <dbReference type="Proteomes" id="UP000176944"/>
    </source>
</evidence>
<keyword evidence="2" id="KW-1003">Cell membrane</keyword>
<keyword evidence="3" id="KW-0145">Chemotaxis</keyword>
<dbReference type="GO" id="GO:0006935">
    <property type="term" value="P:chemotaxis"/>
    <property type="evidence" value="ECO:0007669"/>
    <property type="project" value="UniProtKB-KW"/>
</dbReference>
<dbReference type="InterPro" id="IPR004089">
    <property type="entry name" value="MCPsignal_dom"/>
</dbReference>
<dbReference type="SMART" id="SM00304">
    <property type="entry name" value="HAMP"/>
    <property type="match status" value="2"/>
</dbReference>
<proteinExistence type="inferred from homology"/>
<dbReference type="Gene3D" id="3.30.450.20">
    <property type="entry name" value="PAS domain"/>
    <property type="match status" value="1"/>
</dbReference>
<dbReference type="PANTHER" id="PTHR32089">
    <property type="entry name" value="METHYL-ACCEPTING CHEMOTAXIS PROTEIN MCPB"/>
    <property type="match status" value="1"/>
</dbReference>
<dbReference type="AlphaFoldDB" id="A0A1D9FY07"/>
<feature type="domain" description="Phytochrome chromophore attachment site" evidence="12">
    <location>
        <begin position="460"/>
        <end position="596"/>
    </location>
</feature>
<evidence type="ECO:0000313" key="15">
    <source>
        <dbReference type="EMBL" id="AOY80164.1"/>
    </source>
</evidence>
<evidence type="ECO:0000259" key="14">
    <source>
        <dbReference type="PROSITE" id="PS50885"/>
    </source>
</evidence>
<comment type="subcellular location">
    <subcellularLocation>
        <location evidence="1">Cell membrane</location>
        <topology evidence="1">Multi-pass membrane protein</topology>
    </subcellularLocation>
</comment>
<dbReference type="EMBL" id="CP017708">
    <property type="protein sequence ID" value="AOY80164.1"/>
    <property type="molecule type" value="Genomic_DNA"/>
</dbReference>
<dbReference type="PANTHER" id="PTHR32089:SF114">
    <property type="entry name" value="METHYL-ACCEPTING CHEMOTAXIS PROTEIN MCPB"/>
    <property type="match status" value="1"/>
</dbReference>
<evidence type="ECO:0000256" key="2">
    <source>
        <dbReference type="ARBA" id="ARBA00022475"/>
    </source>
</evidence>
<dbReference type="CDD" id="cd12914">
    <property type="entry name" value="PDC1_DGC_like"/>
    <property type="match status" value="1"/>
</dbReference>